<keyword evidence="1" id="KW-0812">Transmembrane</keyword>
<dbReference type="PANTHER" id="PTHR37814">
    <property type="entry name" value="CONSERVED MEMBRANE PROTEIN"/>
    <property type="match status" value="1"/>
</dbReference>
<accession>A0A934J734</accession>
<protein>
    <submittedName>
        <fullName evidence="2">Uncharacterized protein</fullName>
    </submittedName>
</protein>
<feature type="transmembrane region" description="Helical" evidence="1">
    <location>
        <begin position="180"/>
        <end position="201"/>
    </location>
</feature>
<dbReference type="PANTHER" id="PTHR37814:SF1">
    <property type="entry name" value="MEMBRANE PROTEIN"/>
    <property type="match status" value="1"/>
</dbReference>
<feature type="transmembrane region" description="Helical" evidence="1">
    <location>
        <begin position="263"/>
        <end position="286"/>
    </location>
</feature>
<feature type="transmembrane region" description="Helical" evidence="1">
    <location>
        <begin position="115"/>
        <end position="132"/>
    </location>
</feature>
<evidence type="ECO:0000256" key="1">
    <source>
        <dbReference type="SAM" id="Phobius"/>
    </source>
</evidence>
<dbReference type="EMBL" id="JAELUP010000033">
    <property type="protein sequence ID" value="MBJ6361582.1"/>
    <property type="molecule type" value="Genomic_DNA"/>
</dbReference>
<proteinExistence type="predicted"/>
<dbReference type="RefSeq" id="WP_199019137.1">
    <property type="nucleotide sequence ID" value="NZ_JAELUP010000033.1"/>
</dbReference>
<organism evidence="2 3">
    <name type="scientific">Paenibacillus roseus</name>
    <dbReference type="NCBI Taxonomy" id="2798579"/>
    <lineage>
        <taxon>Bacteria</taxon>
        <taxon>Bacillati</taxon>
        <taxon>Bacillota</taxon>
        <taxon>Bacilli</taxon>
        <taxon>Bacillales</taxon>
        <taxon>Paenibacillaceae</taxon>
        <taxon>Paenibacillus</taxon>
    </lineage>
</organism>
<feature type="transmembrane region" description="Helical" evidence="1">
    <location>
        <begin position="139"/>
        <end position="160"/>
    </location>
</feature>
<feature type="transmembrane region" description="Helical" evidence="1">
    <location>
        <begin position="298"/>
        <end position="315"/>
    </location>
</feature>
<reference evidence="2" key="1">
    <citation type="submission" date="2020-12" db="EMBL/GenBank/DDBJ databases">
        <authorList>
            <person name="Huq M.A."/>
        </authorList>
    </citation>
    <scope>NUCLEOTIDE SEQUENCE</scope>
    <source>
        <strain evidence="2">MAHUQ-46</strain>
    </source>
</reference>
<feature type="transmembrane region" description="Helical" evidence="1">
    <location>
        <begin position="36"/>
        <end position="56"/>
    </location>
</feature>
<dbReference type="Proteomes" id="UP000640274">
    <property type="component" value="Unassembled WGS sequence"/>
</dbReference>
<dbReference type="AlphaFoldDB" id="A0A934J734"/>
<name>A0A934J734_9BACL</name>
<feature type="transmembrane region" description="Helical" evidence="1">
    <location>
        <begin position="213"/>
        <end position="236"/>
    </location>
</feature>
<dbReference type="InterPro" id="IPR038728">
    <property type="entry name" value="YkvI-like"/>
</dbReference>
<feature type="transmembrane region" description="Helical" evidence="1">
    <location>
        <begin position="321"/>
        <end position="338"/>
    </location>
</feature>
<keyword evidence="3" id="KW-1185">Reference proteome</keyword>
<keyword evidence="1" id="KW-1133">Transmembrane helix</keyword>
<sequence>MRNLGKMLQIGLTFMGTVVGAGFASGQEILQFFTRFGFIGAFTILLVTVIFIWLGAKMMLLAAEINAVSYEDLNRNLFGERLGQLVSIFMMIVLLGVSGVMLAGAGSIFLEHLNISYQTGLLLTLCACFFILRKGLQAILTVNSIVAPIMLLFTIIMLFKTLETPSSGRWLELVNDYSPWAAWTSPFLYTAYNLSLGQAVLVPVGAKIKNRSAIIGGAWIGGIGIGFMLLVGHITLSANMPGITQYAIPMGGIAKQLGQGVQWIFIFLIFSEIFTSLIANAYGLTALLQRRLKWRQDLVIFSVLFLSFLLSQFGFGTLLSTLYPIFGLISLGWMALILRR</sequence>
<evidence type="ECO:0000313" key="2">
    <source>
        <dbReference type="EMBL" id="MBJ6361582.1"/>
    </source>
</evidence>
<gene>
    <name evidence="2" type="ORF">JFN88_09745</name>
</gene>
<evidence type="ECO:0000313" key="3">
    <source>
        <dbReference type="Proteomes" id="UP000640274"/>
    </source>
</evidence>
<comment type="caution">
    <text evidence="2">The sequence shown here is derived from an EMBL/GenBank/DDBJ whole genome shotgun (WGS) entry which is preliminary data.</text>
</comment>
<keyword evidence="1" id="KW-0472">Membrane</keyword>
<feature type="transmembrane region" description="Helical" evidence="1">
    <location>
        <begin position="85"/>
        <end position="109"/>
    </location>
</feature>